<dbReference type="Pfam" id="PF07799">
    <property type="entry name" value="DUF1643"/>
    <property type="match status" value="1"/>
</dbReference>
<dbReference type="EMBL" id="LUXM01000018">
    <property type="protein sequence ID" value="KZU96968.1"/>
    <property type="molecule type" value="Genomic_DNA"/>
</dbReference>
<protein>
    <submittedName>
        <fullName evidence="1">Uncharacterized protein</fullName>
    </submittedName>
</protein>
<dbReference type="AlphaFoldDB" id="A0A165S3D5"/>
<sequence>MTTSLVINNVAVQGFGSVKLANLFSLVGELGAKDAYTAGFVAATDQVILLEASKVNTVVIATGSFGSNNKRGKQRQNELLNQLKKADLISKVKWLVDGHGKPVHPLSSRKEWILKDESFD</sequence>
<dbReference type="Proteomes" id="UP000076882">
    <property type="component" value="Unassembled WGS sequence"/>
</dbReference>
<dbReference type="RefSeq" id="WP_176694538.1">
    <property type="nucleotide sequence ID" value="NZ_CP133839.1"/>
</dbReference>
<comment type="caution">
    <text evidence="1">The sequence shown here is derived from an EMBL/GenBank/DDBJ whole genome shotgun (WGS) entry which is preliminary data.</text>
</comment>
<evidence type="ECO:0000313" key="2">
    <source>
        <dbReference type="Proteomes" id="UP000076882"/>
    </source>
</evidence>
<name>A0A165S3D5_LACPN</name>
<organism evidence="1 2">
    <name type="scientific">Lactiplantibacillus plantarum</name>
    <name type="common">Lactobacillus plantarum</name>
    <dbReference type="NCBI Taxonomy" id="1590"/>
    <lineage>
        <taxon>Bacteria</taxon>
        <taxon>Bacillati</taxon>
        <taxon>Bacillota</taxon>
        <taxon>Bacilli</taxon>
        <taxon>Lactobacillales</taxon>
        <taxon>Lactobacillaceae</taxon>
        <taxon>Lactiplantibacillus</taxon>
    </lineage>
</organism>
<reference evidence="1 2" key="1">
    <citation type="submission" date="2016-03" db="EMBL/GenBank/DDBJ databases">
        <title>Comparative genomics of 54 Lactobacillus plantarum strains reveals genomic uncoupling from niche constraints.</title>
        <authorList>
            <person name="Martino M.E."/>
        </authorList>
    </citation>
    <scope>NUCLEOTIDE SEQUENCE [LARGE SCALE GENOMIC DNA]</scope>
    <source>
        <strain evidence="1 2">19.1</strain>
    </source>
</reference>
<dbReference type="InterPro" id="IPR012441">
    <property type="entry name" value="DUF1643"/>
</dbReference>
<dbReference type="PATRIC" id="fig|1590.198.peg.2052"/>
<accession>A0A165S3D5</accession>
<evidence type="ECO:0000313" key="1">
    <source>
        <dbReference type="EMBL" id="KZU96968.1"/>
    </source>
</evidence>
<gene>
    <name evidence="1" type="ORF">Lp19_0944</name>
</gene>
<proteinExistence type="predicted"/>